<reference evidence="1" key="1">
    <citation type="submission" date="2014-09" db="EMBL/GenBank/DDBJ databases">
        <authorList>
            <person name="Magalhaes I.L.F."/>
            <person name="Oliveira U."/>
            <person name="Santos F.R."/>
            <person name="Vidigal T.H.D.A."/>
            <person name="Brescovit A.D."/>
            <person name="Santos A.J."/>
        </authorList>
    </citation>
    <scope>NUCLEOTIDE SEQUENCE</scope>
    <source>
        <tissue evidence="1">Shoot tissue taken approximately 20 cm above the soil surface</tissue>
    </source>
</reference>
<name>A0A0A9GKI8_ARUDO</name>
<proteinExistence type="predicted"/>
<reference evidence="1" key="2">
    <citation type="journal article" date="2015" name="Data Brief">
        <title>Shoot transcriptome of the giant reed, Arundo donax.</title>
        <authorList>
            <person name="Barrero R.A."/>
            <person name="Guerrero F.D."/>
            <person name="Moolhuijzen P."/>
            <person name="Goolsby J.A."/>
            <person name="Tidwell J."/>
            <person name="Bellgard S.E."/>
            <person name="Bellgard M.I."/>
        </authorList>
    </citation>
    <scope>NUCLEOTIDE SEQUENCE</scope>
    <source>
        <tissue evidence="1">Shoot tissue taken approximately 20 cm above the soil surface</tissue>
    </source>
</reference>
<sequence length="9" mass="1060">MQESQIVEP</sequence>
<accession>A0A0A9GKI8</accession>
<organism evidence="1">
    <name type="scientific">Arundo donax</name>
    <name type="common">Giant reed</name>
    <name type="synonym">Donax arundinaceus</name>
    <dbReference type="NCBI Taxonomy" id="35708"/>
    <lineage>
        <taxon>Eukaryota</taxon>
        <taxon>Viridiplantae</taxon>
        <taxon>Streptophyta</taxon>
        <taxon>Embryophyta</taxon>
        <taxon>Tracheophyta</taxon>
        <taxon>Spermatophyta</taxon>
        <taxon>Magnoliopsida</taxon>
        <taxon>Liliopsida</taxon>
        <taxon>Poales</taxon>
        <taxon>Poaceae</taxon>
        <taxon>PACMAD clade</taxon>
        <taxon>Arundinoideae</taxon>
        <taxon>Arundineae</taxon>
        <taxon>Arundo</taxon>
    </lineage>
</organism>
<evidence type="ECO:0000313" key="1">
    <source>
        <dbReference type="EMBL" id="JAE23949.1"/>
    </source>
</evidence>
<protein>
    <submittedName>
        <fullName evidence="1">Uncharacterized protein</fullName>
    </submittedName>
</protein>
<dbReference type="EMBL" id="GBRH01173947">
    <property type="protein sequence ID" value="JAE23949.1"/>
    <property type="molecule type" value="Transcribed_RNA"/>
</dbReference>